<dbReference type="EMBL" id="OU895879">
    <property type="protein sequence ID" value="CAG9806788.1"/>
    <property type="molecule type" value="Genomic_DNA"/>
</dbReference>
<evidence type="ECO:0000313" key="1">
    <source>
        <dbReference type="EMBL" id="CAG9806788.1"/>
    </source>
</evidence>
<proteinExistence type="predicted"/>
<keyword evidence="2" id="KW-1185">Reference proteome</keyword>
<reference evidence="1" key="1">
    <citation type="submission" date="2022-01" db="EMBL/GenBank/DDBJ databases">
        <authorList>
            <person name="King R."/>
        </authorList>
    </citation>
    <scope>NUCLEOTIDE SEQUENCE</scope>
</reference>
<gene>
    <name evidence="1" type="ORF">CHIRRI_LOCUS9642</name>
</gene>
<name>A0A9N9S0A8_9DIPT</name>
<evidence type="ECO:0000313" key="2">
    <source>
        <dbReference type="Proteomes" id="UP001153620"/>
    </source>
</evidence>
<organism evidence="1 2">
    <name type="scientific">Chironomus riparius</name>
    <dbReference type="NCBI Taxonomy" id="315576"/>
    <lineage>
        <taxon>Eukaryota</taxon>
        <taxon>Metazoa</taxon>
        <taxon>Ecdysozoa</taxon>
        <taxon>Arthropoda</taxon>
        <taxon>Hexapoda</taxon>
        <taxon>Insecta</taxon>
        <taxon>Pterygota</taxon>
        <taxon>Neoptera</taxon>
        <taxon>Endopterygota</taxon>
        <taxon>Diptera</taxon>
        <taxon>Nematocera</taxon>
        <taxon>Chironomoidea</taxon>
        <taxon>Chironomidae</taxon>
        <taxon>Chironominae</taxon>
        <taxon>Chironomus</taxon>
    </lineage>
</organism>
<dbReference type="Proteomes" id="UP001153620">
    <property type="component" value="Chromosome 3"/>
</dbReference>
<accession>A0A9N9S0A8</accession>
<dbReference type="AlphaFoldDB" id="A0A9N9S0A8"/>
<reference evidence="1" key="2">
    <citation type="submission" date="2022-10" db="EMBL/GenBank/DDBJ databases">
        <authorList>
            <consortium name="ENA_rothamsted_submissions"/>
            <consortium name="culmorum"/>
            <person name="King R."/>
        </authorList>
    </citation>
    <scope>NUCLEOTIDE SEQUENCE</scope>
</reference>
<protein>
    <submittedName>
        <fullName evidence="1">Uncharacterized protein</fullName>
    </submittedName>
</protein>
<sequence>MNTEKEKKEFTIHLFSSSSSEKFKTNKLNSFCTELPKPLIFNSSEDWRVGLQQIFISNSYKVSESLSTRDSINFIDLDYENYSKKTNQKFDLDFLINYMLGQINDIHIYNEEYFKEFMNKDIVFEHILSLRQSSLGSMRQLRSSTTDAAKFLIDFGIPNHQLEKINFELDFKKDSNKFLKAPYVEFHTNIPYTLSQVLYTIIEIIINNLSPHTWHMTSKPNNFIQQLSSSTTREIYDVKTLSKKIGESKRRVFDLVTTFINLFIQKVYKYRDERLGSVESVLNPIKSHYMMVYVDCISDVICGESLVKVLSVIPTSFLDKGYININEIHFTPISQTFIQNINVIISDEYGRNFSLKPSTCSSYLALKFKRF</sequence>